<dbReference type="RefSeq" id="WP_055744263.1">
    <property type="nucleotide sequence ID" value="NZ_LJJB01000007.1"/>
</dbReference>
<evidence type="ECO:0000256" key="1">
    <source>
        <dbReference type="SAM" id="MobiDB-lite"/>
    </source>
</evidence>
<keyword evidence="5" id="KW-1185">Reference proteome</keyword>
<dbReference type="InterPro" id="IPR002525">
    <property type="entry name" value="Transp_IS110-like_N"/>
</dbReference>
<comment type="caution">
    <text evidence="4">The sequence shown here is derived from an EMBL/GenBank/DDBJ whole genome shotgun (WGS) entry which is preliminary data.</text>
</comment>
<dbReference type="Pfam" id="PF01548">
    <property type="entry name" value="DEDD_Tnp_IS110"/>
    <property type="match status" value="1"/>
</dbReference>
<evidence type="ECO:0000259" key="2">
    <source>
        <dbReference type="Pfam" id="PF01548"/>
    </source>
</evidence>
<reference evidence="4 5" key="1">
    <citation type="submission" date="2015-09" db="EMBL/GenBank/DDBJ databases">
        <title>Genome sequencing project for genomic taxonomy and phylogenomics of Bacillus-like bacteria.</title>
        <authorList>
            <person name="Liu B."/>
            <person name="Wang J."/>
            <person name="Zhu Y."/>
            <person name="Liu G."/>
            <person name="Chen Q."/>
            <person name="Chen Z."/>
            <person name="Lan J."/>
            <person name="Che J."/>
            <person name="Ge C."/>
            <person name="Shi H."/>
            <person name="Pan Z."/>
            <person name="Liu X."/>
        </authorList>
    </citation>
    <scope>NUCLEOTIDE SEQUENCE [LARGE SCALE GENOMIC DNA]</scope>
    <source>
        <strain evidence="4 5">DSM 8552</strain>
    </source>
</reference>
<sequence length="409" mass="46397">MDAILERCAGLDVHQETIVACVMYGPLDKRAKKEIRTFGTTTKELLQLQDWLTEYNCSDVAMESTGVYWKPIWNILEGSFHLWLANPQRIKNVPGRKTDMKDAVWIAQLLRCGLIEASFVPPEDIRDLRDLTRYRRKLLGDATAEKNRVHRILQDANIKLTTYVSDVFGISRRALLDSLVNGEVLDPQQVEQMVKTSLKKKVPQLIEALNGRIRLHHRKMIQKHLNHLAYLEKEIEVLESDIAQLLSPYQEAVDLLVTIPGIQKDAAAGILAEIGCDMSMFPSEGHLASWAGVSPGNNESAGKKKSTRTRSGNKGLKSILCQAAWAAAKAKGSRLSSFYHRLVKRRGPKKANMAVSHLLLRIIYQMLLRNEPYNELGWDYLPQKEKSVDYWVQRIKNLGYSVNLQIETA</sequence>
<feature type="domain" description="Transposase IS116/IS110/IS902 C-terminal" evidence="3">
    <location>
        <begin position="254"/>
        <end position="340"/>
    </location>
</feature>
<evidence type="ECO:0000259" key="3">
    <source>
        <dbReference type="Pfam" id="PF02371"/>
    </source>
</evidence>
<accession>A0ABR5NED2</accession>
<dbReference type="Proteomes" id="UP000051063">
    <property type="component" value="Unassembled WGS sequence"/>
</dbReference>
<evidence type="ECO:0000313" key="5">
    <source>
        <dbReference type="Proteomes" id="UP000051063"/>
    </source>
</evidence>
<dbReference type="EMBL" id="LJJB01000007">
    <property type="protein sequence ID" value="KQL49935.1"/>
    <property type="molecule type" value="Genomic_DNA"/>
</dbReference>
<organism evidence="4 5">
    <name type="scientific">Brevibacillus choshinensis</name>
    <dbReference type="NCBI Taxonomy" id="54911"/>
    <lineage>
        <taxon>Bacteria</taxon>
        <taxon>Bacillati</taxon>
        <taxon>Bacillota</taxon>
        <taxon>Bacilli</taxon>
        <taxon>Bacillales</taxon>
        <taxon>Paenibacillaceae</taxon>
        <taxon>Brevibacillus</taxon>
    </lineage>
</organism>
<dbReference type="PANTHER" id="PTHR33055:SF15">
    <property type="entry name" value="TRANSPOSASE-RELATED"/>
    <property type="match status" value="1"/>
</dbReference>
<feature type="region of interest" description="Disordered" evidence="1">
    <location>
        <begin position="293"/>
        <end position="312"/>
    </location>
</feature>
<dbReference type="PANTHER" id="PTHR33055">
    <property type="entry name" value="TRANSPOSASE FOR INSERTION SEQUENCE ELEMENT IS1111A"/>
    <property type="match status" value="1"/>
</dbReference>
<feature type="domain" description="Transposase IS110-like N-terminal" evidence="2">
    <location>
        <begin position="9"/>
        <end position="156"/>
    </location>
</feature>
<gene>
    <name evidence="4" type="ORF">AN963_09695</name>
</gene>
<evidence type="ECO:0000313" key="4">
    <source>
        <dbReference type="EMBL" id="KQL49935.1"/>
    </source>
</evidence>
<dbReference type="InterPro" id="IPR003346">
    <property type="entry name" value="Transposase_20"/>
</dbReference>
<dbReference type="NCBIfam" id="NF033542">
    <property type="entry name" value="transpos_IS110"/>
    <property type="match status" value="1"/>
</dbReference>
<name>A0ABR5NED2_BRECH</name>
<dbReference type="InterPro" id="IPR047650">
    <property type="entry name" value="Transpos_IS110"/>
</dbReference>
<dbReference type="Pfam" id="PF02371">
    <property type="entry name" value="Transposase_20"/>
    <property type="match status" value="1"/>
</dbReference>
<proteinExistence type="predicted"/>
<protein>
    <submittedName>
        <fullName evidence="4">Transposase</fullName>
    </submittedName>
</protein>